<comment type="caution">
    <text evidence="1">The sequence shown here is derived from an EMBL/GenBank/DDBJ whole genome shotgun (WGS) entry which is preliminary data.</text>
</comment>
<protein>
    <submittedName>
        <fullName evidence="1">Uncharacterized protein</fullName>
    </submittedName>
</protein>
<evidence type="ECO:0000313" key="2">
    <source>
        <dbReference type="Proteomes" id="UP000371977"/>
    </source>
</evidence>
<accession>A0A6C2C9A9</accession>
<keyword evidence="2" id="KW-1185">Reference proteome</keyword>
<dbReference type="Proteomes" id="UP000371977">
    <property type="component" value="Unassembled WGS sequence"/>
</dbReference>
<dbReference type="InterPro" id="IPR035093">
    <property type="entry name" value="RelE/ParE_toxin_dom_sf"/>
</dbReference>
<dbReference type="SUPFAM" id="SSF143011">
    <property type="entry name" value="RelE-like"/>
    <property type="match status" value="1"/>
</dbReference>
<evidence type="ECO:0000313" key="1">
    <source>
        <dbReference type="EMBL" id="TYC50588.1"/>
    </source>
</evidence>
<dbReference type="OrthoDB" id="9801102at2"/>
<gene>
    <name evidence="1" type="ORF">ESZ50_02645</name>
</gene>
<organism evidence="1 2">
    <name type="scientific">Weissella muntiaci</name>
    <dbReference type="NCBI Taxonomy" id="2508881"/>
    <lineage>
        <taxon>Bacteria</taxon>
        <taxon>Bacillati</taxon>
        <taxon>Bacillota</taxon>
        <taxon>Bacilli</taxon>
        <taxon>Lactobacillales</taxon>
        <taxon>Lactobacillaceae</taxon>
        <taxon>Weissella</taxon>
    </lineage>
</organism>
<dbReference type="AlphaFoldDB" id="A0A6C2C9A9"/>
<sequence length="89" mass="10231">MELIWSKQAQKEMKAQKNGSAGKKIETILSEIMDNPFFQAEKLRFQKRKGGAIYSRKINWTDRLTYTFDKSAQTITLLAVSGHYSSVKN</sequence>
<proteinExistence type="predicted"/>
<dbReference type="Gene3D" id="3.30.2310.20">
    <property type="entry name" value="RelE-like"/>
    <property type="match status" value="1"/>
</dbReference>
<name>A0A6C2C9A9_9LACO</name>
<dbReference type="RefSeq" id="WP_148622060.1">
    <property type="nucleotide sequence ID" value="NZ_SDGZ01000008.1"/>
</dbReference>
<dbReference type="EMBL" id="SDGZ01000008">
    <property type="protein sequence ID" value="TYC50588.1"/>
    <property type="molecule type" value="Genomic_DNA"/>
</dbReference>
<reference evidence="1 2" key="1">
    <citation type="submission" date="2019-01" db="EMBL/GenBank/DDBJ databases">
        <title>Weissella sp. nov., a novel lactic acid bacterium isolated from animal feces.</title>
        <authorList>
            <person name="Wang L.-T."/>
        </authorList>
    </citation>
    <scope>NUCLEOTIDE SEQUENCE [LARGE SCALE GENOMIC DNA]</scope>
    <source>
        <strain evidence="1 2">8H-2</strain>
    </source>
</reference>